<accession>R7W3T4</accession>
<dbReference type="InterPro" id="IPR044789">
    <property type="entry name" value="Put_A1-4-GlycosylTfrase_plant"/>
</dbReference>
<feature type="domain" description="Alpha 1,4-glycosyltransferase" evidence="1">
    <location>
        <begin position="8"/>
        <end position="114"/>
    </location>
</feature>
<dbReference type="InterPro" id="IPR029044">
    <property type="entry name" value="Nucleotide-diphossugar_trans"/>
</dbReference>
<dbReference type="InterPro" id="IPR007652">
    <property type="entry name" value="A1-4-GlycosylTfrase_dom"/>
</dbReference>
<name>R7W3T4_AEGTA</name>
<sequence>MPRAGAPPLLRDFIAEFAATFDGSKWGHNGPYLVSRVTRRMPELDVTVLPPRAFYPVDWNKIGGLFMAPKDRKEEKWVQAKVDNIRGGSFGIHLWNRESRGIEMEEGSVIRRYLKISLASVTFFLSSGTETSSEKRAPLSSLVQQAYKDGCGGGGG</sequence>
<proteinExistence type="predicted"/>
<protein>
    <submittedName>
        <fullName evidence="2">Lactosylceramide 4-alpha-galactosyltransferase</fullName>
    </submittedName>
</protein>
<dbReference type="SUPFAM" id="SSF53448">
    <property type="entry name" value="Nucleotide-diphospho-sugar transferases"/>
    <property type="match status" value="1"/>
</dbReference>
<dbReference type="PANTHER" id="PTHR46781:SF5">
    <property type="entry name" value="ALPHA 1,4-GLYCOSYLTRANSFERASE FAMILY PROTEIN"/>
    <property type="match status" value="1"/>
</dbReference>
<dbReference type="AlphaFoldDB" id="R7W3T4"/>
<organism evidence="2">
    <name type="scientific">Aegilops tauschii</name>
    <name type="common">Tausch's goatgrass</name>
    <name type="synonym">Aegilops squarrosa</name>
    <dbReference type="NCBI Taxonomy" id="37682"/>
    <lineage>
        <taxon>Eukaryota</taxon>
        <taxon>Viridiplantae</taxon>
        <taxon>Streptophyta</taxon>
        <taxon>Embryophyta</taxon>
        <taxon>Tracheophyta</taxon>
        <taxon>Spermatophyta</taxon>
        <taxon>Magnoliopsida</taxon>
        <taxon>Liliopsida</taxon>
        <taxon>Poales</taxon>
        <taxon>Poaceae</taxon>
        <taxon>BOP clade</taxon>
        <taxon>Pooideae</taxon>
        <taxon>Triticodae</taxon>
        <taxon>Triticeae</taxon>
        <taxon>Triticinae</taxon>
        <taxon>Aegilops</taxon>
    </lineage>
</organism>
<reference evidence="2" key="1">
    <citation type="submission" date="2015-06" db="UniProtKB">
        <authorList>
            <consortium name="EnsemblPlants"/>
        </authorList>
    </citation>
    <scope>IDENTIFICATION</scope>
</reference>
<dbReference type="EnsemblPlants" id="EMT02447">
    <property type="protein sequence ID" value="EMT02447"/>
    <property type="gene ID" value="F775_22258"/>
</dbReference>
<dbReference type="PANTHER" id="PTHR46781">
    <property type="entry name" value="ALPHA 1,4-GLYCOSYLTRANSFERASE FAMILY PROTEIN"/>
    <property type="match status" value="1"/>
</dbReference>
<evidence type="ECO:0000259" key="1">
    <source>
        <dbReference type="Pfam" id="PF04572"/>
    </source>
</evidence>
<evidence type="ECO:0000313" key="2">
    <source>
        <dbReference type="EnsemblPlants" id="EMT02447"/>
    </source>
</evidence>
<dbReference type="Pfam" id="PF04572">
    <property type="entry name" value="Gb3_synth"/>
    <property type="match status" value="1"/>
</dbReference>